<sequence length="212" mass="24288">MKTKLAIADNNPIRRDGIRAILQQDNIDVNYTNNCLETLKEHLTDVDVLIWGNDLNYSIDKELIAKLKGSGNLKIIILDNDHGLQPAIRAMHAGAHAYITQSVQKEELLFAIRYVLQGKKYVDPSLTVRLFNKLSDFEDHISTLNTDLALSDKEKEVLDLMVCGYANKEIAYRLFTTKRNIEDLRQNLITKTGAKDNLSLIFYRLHKEFIQN</sequence>
<evidence type="ECO:0000259" key="3">
    <source>
        <dbReference type="PROSITE" id="PS50110"/>
    </source>
</evidence>
<gene>
    <name evidence="4" type="ORF">ACFFI0_14435</name>
</gene>
<organism evidence="4 5">
    <name type="scientific">Olivibacter oleidegradans</name>
    <dbReference type="NCBI Taxonomy" id="760123"/>
    <lineage>
        <taxon>Bacteria</taxon>
        <taxon>Pseudomonadati</taxon>
        <taxon>Bacteroidota</taxon>
        <taxon>Sphingobacteriia</taxon>
        <taxon>Sphingobacteriales</taxon>
        <taxon>Sphingobacteriaceae</taxon>
        <taxon>Olivibacter</taxon>
    </lineage>
</organism>
<evidence type="ECO:0000313" key="5">
    <source>
        <dbReference type="Proteomes" id="UP001589774"/>
    </source>
</evidence>
<dbReference type="SUPFAM" id="SSF46894">
    <property type="entry name" value="C-terminal effector domain of the bipartite response regulators"/>
    <property type="match status" value="1"/>
</dbReference>
<dbReference type="Proteomes" id="UP001589774">
    <property type="component" value="Unassembled WGS sequence"/>
</dbReference>
<dbReference type="EMBL" id="JBHLWO010000002">
    <property type="protein sequence ID" value="MFC0319515.1"/>
    <property type="molecule type" value="Genomic_DNA"/>
</dbReference>
<dbReference type="Pfam" id="PF00196">
    <property type="entry name" value="GerE"/>
    <property type="match status" value="1"/>
</dbReference>
<dbReference type="InterPro" id="IPR011006">
    <property type="entry name" value="CheY-like_superfamily"/>
</dbReference>
<dbReference type="PROSITE" id="PS50110">
    <property type="entry name" value="RESPONSE_REGULATORY"/>
    <property type="match status" value="1"/>
</dbReference>
<dbReference type="RefSeq" id="WP_013667069.1">
    <property type="nucleotide sequence ID" value="NZ_JBHLWO010000002.1"/>
</dbReference>
<keyword evidence="1" id="KW-0238">DNA-binding</keyword>
<proteinExistence type="predicted"/>
<comment type="caution">
    <text evidence="2">Lacks conserved residue(s) required for the propagation of feature annotation.</text>
</comment>
<feature type="domain" description="Response regulatory" evidence="3">
    <location>
        <begin position="4"/>
        <end position="116"/>
    </location>
</feature>
<reference evidence="4 5" key="1">
    <citation type="submission" date="2024-09" db="EMBL/GenBank/DDBJ databases">
        <authorList>
            <person name="Sun Q."/>
            <person name="Mori K."/>
        </authorList>
    </citation>
    <scope>NUCLEOTIDE SEQUENCE [LARGE SCALE GENOMIC DNA]</scope>
    <source>
        <strain evidence="4 5">CCM 7765</strain>
    </source>
</reference>
<name>A0ABV6HKY7_9SPHI</name>
<dbReference type="Gene3D" id="3.40.50.2300">
    <property type="match status" value="1"/>
</dbReference>
<dbReference type="InterPro" id="IPR039420">
    <property type="entry name" value="WalR-like"/>
</dbReference>
<dbReference type="Pfam" id="PF00072">
    <property type="entry name" value="Response_reg"/>
    <property type="match status" value="1"/>
</dbReference>
<comment type="caution">
    <text evidence="4">The sequence shown here is derived from an EMBL/GenBank/DDBJ whole genome shotgun (WGS) entry which is preliminary data.</text>
</comment>
<protein>
    <submittedName>
        <fullName evidence="4">LuxR C-terminal-related transcriptional regulator</fullName>
    </submittedName>
</protein>
<dbReference type="PANTHER" id="PTHR43214">
    <property type="entry name" value="TWO-COMPONENT RESPONSE REGULATOR"/>
    <property type="match status" value="1"/>
</dbReference>
<dbReference type="SMART" id="SM00421">
    <property type="entry name" value="HTH_LUXR"/>
    <property type="match status" value="1"/>
</dbReference>
<accession>A0ABV6HKY7</accession>
<evidence type="ECO:0000256" key="2">
    <source>
        <dbReference type="PROSITE-ProRule" id="PRU00169"/>
    </source>
</evidence>
<evidence type="ECO:0000313" key="4">
    <source>
        <dbReference type="EMBL" id="MFC0319515.1"/>
    </source>
</evidence>
<dbReference type="InterPro" id="IPR016032">
    <property type="entry name" value="Sig_transdc_resp-reg_C-effctor"/>
</dbReference>
<keyword evidence="5" id="KW-1185">Reference proteome</keyword>
<dbReference type="InterPro" id="IPR001789">
    <property type="entry name" value="Sig_transdc_resp-reg_receiver"/>
</dbReference>
<dbReference type="SUPFAM" id="SSF52172">
    <property type="entry name" value="CheY-like"/>
    <property type="match status" value="1"/>
</dbReference>
<evidence type="ECO:0000256" key="1">
    <source>
        <dbReference type="ARBA" id="ARBA00023125"/>
    </source>
</evidence>
<dbReference type="InterPro" id="IPR000792">
    <property type="entry name" value="Tscrpt_reg_LuxR_C"/>
</dbReference>